<comment type="caution">
    <text evidence="2">The sequence shown here is derived from an EMBL/GenBank/DDBJ whole genome shotgun (WGS) entry which is preliminary data.</text>
</comment>
<dbReference type="Proteomes" id="UP001642540">
    <property type="component" value="Unassembled WGS sequence"/>
</dbReference>
<organism evidence="2 3">
    <name type="scientific">Orchesella dallaii</name>
    <dbReference type="NCBI Taxonomy" id="48710"/>
    <lineage>
        <taxon>Eukaryota</taxon>
        <taxon>Metazoa</taxon>
        <taxon>Ecdysozoa</taxon>
        <taxon>Arthropoda</taxon>
        <taxon>Hexapoda</taxon>
        <taxon>Collembola</taxon>
        <taxon>Entomobryomorpha</taxon>
        <taxon>Entomobryoidea</taxon>
        <taxon>Orchesellidae</taxon>
        <taxon>Orchesellinae</taxon>
        <taxon>Orchesella</taxon>
    </lineage>
</organism>
<proteinExistence type="predicted"/>
<dbReference type="EMBL" id="CAXLJM020000078">
    <property type="protein sequence ID" value="CAL8129508.1"/>
    <property type="molecule type" value="Genomic_DNA"/>
</dbReference>
<evidence type="ECO:0000313" key="3">
    <source>
        <dbReference type="Proteomes" id="UP001642540"/>
    </source>
</evidence>
<sequence length="155" mass="16866">MSKRKLSFLDQWLNKKPTKVEAVGPPVFTSVEQGNSILPPSSGVNLIGDSSPSSFISERNPAAQIESLADKNVELDSLKPSHEEPKKNETPQEPVADASRTSAPLMKHGIAVLPGEIVPTTSKKETPITILEAFLPKTWNSTQATSGRIYKFQQT</sequence>
<evidence type="ECO:0000313" key="2">
    <source>
        <dbReference type="EMBL" id="CAL8129508.1"/>
    </source>
</evidence>
<keyword evidence="3" id="KW-1185">Reference proteome</keyword>
<gene>
    <name evidence="2" type="ORF">ODALV1_LOCUS23239</name>
</gene>
<protein>
    <submittedName>
        <fullName evidence="2">Uncharacterized protein</fullName>
    </submittedName>
</protein>
<reference evidence="2 3" key="1">
    <citation type="submission" date="2024-08" db="EMBL/GenBank/DDBJ databases">
        <authorList>
            <person name="Cucini C."/>
            <person name="Frati F."/>
        </authorList>
    </citation>
    <scope>NUCLEOTIDE SEQUENCE [LARGE SCALE GENOMIC DNA]</scope>
</reference>
<evidence type="ECO:0000256" key="1">
    <source>
        <dbReference type="SAM" id="MobiDB-lite"/>
    </source>
</evidence>
<accession>A0ABP1RKD9</accession>
<name>A0ABP1RKD9_9HEXA</name>
<feature type="compositionally biased region" description="Polar residues" evidence="1">
    <location>
        <begin position="33"/>
        <end position="57"/>
    </location>
</feature>
<feature type="region of interest" description="Disordered" evidence="1">
    <location>
        <begin position="33"/>
        <end position="101"/>
    </location>
</feature>
<feature type="compositionally biased region" description="Basic and acidic residues" evidence="1">
    <location>
        <begin position="68"/>
        <end position="90"/>
    </location>
</feature>